<feature type="non-terminal residue" evidence="2">
    <location>
        <position position="1"/>
    </location>
</feature>
<feature type="transmembrane region" description="Helical" evidence="1">
    <location>
        <begin position="37"/>
        <end position="69"/>
    </location>
</feature>
<dbReference type="Proteomes" id="UP000324800">
    <property type="component" value="Unassembled WGS sequence"/>
</dbReference>
<keyword evidence="1" id="KW-0812">Transmembrane</keyword>
<evidence type="ECO:0000313" key="2">
    <source>
        <dbReference type="EMBL" id="KAA6353126.1"/>
    </source>
</evidence>
<name>A0A5J4T3U9_9EUKA</name>
<comment type="caution">
    <text evidence="2">The sequence shown here is derived from an EMBL/GenBank/DDBJ whole genome shotgun (WGS) entry which is preliminary data.</text>
</comment>
<dbReference type="EMBL" id="SNRW01038697">
    <property type="protein sequence ID" value="KAA6353126.1"/>
    <property type="molecule type" value="Genomic_DNA"/>
</dbReference>
<accession>A0A5J4T3U9</accession>
<keyword evidence="1" id="KW-0472">Membrane</keyword>
<dbReference type="OrthoDB" id="15437at2759"/>
<evidence type="ECO:0008006" key="4">
    <source>
        <dbReference type="Google" id="ProtNLM"/>
    </source>
</evidence>
<evidence type="ECO:0000313" key="3">
    <source>
        <dbReference type="Proteomes" id="UP000324800"/>
    </source>
</evidence>
<reference evidence="2 3" key="1">
    <citation type="submission" date="2019-03" db="EMBL/GenBank/DDBJ databases">
        <title>Single cell metagenomics reveals metabolic interactions within the superorganism composed of flagellate Streblomastix strix and complex community of Bacteroidetes bacteria on its surface.</title>
        <authorList>
            <person name="Treitli S.C."/>
            <person name="Kolisko M."/>
            <person name="Husnik F."/>
            <person name="Keeling P."/>
            <person name="Hampl V."/>
        </authorList>
    </citation>
    <scope>NUCLEOTIDE SEQUENCE [LARGE SCALE GENOMIC DNA]</scope>
    <source>
        <strain evidence="2">ST1C</strain>
    </source>
</reference>
<proteinExistence type="predicted"/>
<keyword evidence="1" id="KW-1133">Transmembrane helix</keyword>
<dbReference type="AlphaFoldDB" id="A0A5J4T3U9"/>
<sequence length="110" mass="11965">GIFAGLPYSLFIETAAEISYPVSEAISGAAITFATNITYFISVFVFGVVGAGWTSFAARMLVLIGTLIVPFSKISFNRSDIEELERAKDHNLTNNIDDNDKDLLVSQLNV</sequence>
<organism evidence="2 3">
    <name type="scientific">Streblomastix strix</name>
    <dbReference type="NCBI Taxonomy" id="222440"/>
    <lineage>
        <taxon>Eukaryota</taxon>
        <taxon>Metamonada</taxon>
        <taxon>Preaxostyla</taxon>
        <taxon>Oxymonadida</taxon>
        <taxon>Streblomastigidae</taxon>
        <taxon>Streblomastix</taxon>
    </lineage>
</organism>
<protein>
    <recommendedName>
        <fullName evidence="4">Major facilitator superfamily (MFS) profile domain-containing protein</fullName>
    </recommendedName>
</protein>
<evidence type="ECO:0000256" key="1">
    <source>
        <dbReference type="SAM" id="Phobius"/>
    </source>
</evidence>
<gene>
    <name evidence="2" type="ORF">EZS28_051347</name>
</gene>